<dbReference type="Proteomes" id="UP000077202">
    <property type="component" value="Unassembled WGS sequence"/>
</dbReference>
<dbReference type="AlphaFoldDB" id="A0A176VSR7"/>
<organism evidence="2 3">
    <name type="scientific">Marchantia polymorpha subsp. ruderalis</name>
    <dbReference type="NCBI Taxonomy" id="1480154"/>
    <lineage>
        <taxon>Eukaryota</taxon>
        <taxon>Viridiplantae</taxon>
        <taxon>Streptophyta</taxon>
        <taxon>Embryophyta</taxon>
        <taxon>Marchantiophyta</taxon>
        <taxon>Marchantiopsida</taxon>
        <taxon>Marchantiidae</taxon>
        <taxon>Marchantiales</taxon>
        <taxon>Marchantiaceae</taxon>
        <taxon>Marchantia</taxon>
    </lineage>
</organism>
<gene>
    <name evidence="2" type="ORF">AXG93_3163s1040</name>
</gene>
<evidence type="ECO:0000313" key="3">
    <source>
        <dbReference type="Proteomes" id="UP000077202"/>
    </source>
</evidence>
<reference evidence="2" key="1">
    <citation type="submission" date="2016-03" db="EMBL/GenBank/DDBJ databases">
        <title>Mechanisms controlling the formation of the plant cell surface in tip-growing cells are functionally conserved among land plants.</title>
        <authorList>
            <person name="Honkanen S."/>
            <person name="Jones V.A."/>
            <person name="Morieri G."/>
            <person name="Champion C."/>
            <person name="Hetherington A.J."/>
            <person name="Kelly S."/>
            <person name="Saint-Marcoux D."/>
            <person name="Proust H."/>
            <person name="Prescott H."/>
            <person name="Dolan L."/>
        </authorList>
    </citation>
    <scope>NUCLEOTIDE SEQUENCE [LARGE SCALE GENOMIC DNA]</scope>
    <source>
        <tissue evidence="2">Whole gametophyte</tissue>
    </source>
</reference>
<dbReference type="Pfam" id="PF25306">
    <property type="entry name" value="DUF7880"/>
    <property type="match status" value="1"/>
</dbReference>
<sequence>MNGKPTSEGMNGCVLGMRCWTEIVWLACSASPAIARGRWYRGDDHVVAFRSSCRGLRNGPYMSILAARDLRIVVRAGAPVDVSLLPEVVSMNPLLLMVNAHPRLASNMRIYAQASDVPGALSKYIKRKKLDPLETYVPTILLAQSQFQEVDGRLEGEASKFADARSLLRNGPAASLRTDIRAVAQYAAESGNERVASAAVDQCLSALEDLDGLLFQASRSQDAPIEKMRQRLSTAVTAIDRLLATVPAAILEKGKAVAKAYRDSD</sequence>
<evidence type="ECO:0000313" key="2">
    <source>
        <dbReference type="EMBL" id="OAE22886.1"/>
    </source>
</evidence>
<proteinExistence type="predicted"/>
<name>A0A176VSR7_MARPO</name>
<dbReference type="PANTHER" id="PTHR36014">
    <property type="entry name" value="OS03G0176600 PROTEIN"/>
    <property type="match status" value="1"/>
</dbReference>
<dbReference type="EMBL" id="LVLJ01003022">
    <property type="protein sequence ID" value="OAE22886.1"/>
    <property type="molecule type" value="Genomic_DNA"/>
</dbReference>
<protein>
    <recommendedName>
        <fullName evidence="1">DUF7880 domain-containing protein</fullName>
    </recommendedName>
</protein>
<dbReference type="PANTHER" id="PTHR36014:SF1">
    <property type="entry name" value="OS03G0176700 PROTEIN"/>
    <property type="match status" value="1"/>
</dbReference>
<evidence type="ECO:0000259" key="1">
    <source>
        <dbReference type="Pfam" id="PF25306"/>
    </source>
</evidence>
<comment type="caution">
    <text evidence="2">The sequence shown here is derived from an EMBL/GenBank/DDBJ whole genome shotgun (WGS) entry which is preliminary data.</text>
</comment>
<accession>A0A176VSR7</accession>
<feature type="domain" description="DUF7880" evidence="1">
    <location>
        <begin position="132"/>
        <end position="257"/>
    </location>
</feature>
<keyword evidence="3" id="KW-1185">Reference proteome</keyword>
<dbReference type="InterPro" id="IPR057202">
    <property type="entry name" value="DUF7880"/>
</dbReference>